<reference evidence="2" key="2">
    <citation type="submission" date="2011-02" db="EMBL/GenBank/DDBJ databases">
        <authorList>
            <person name="MacLean D."/>
        </authorList>
    </citation>
    <scope>NUCLEOTIDE SEQUENCE</scope>
</reference>
<evidence type="ECO:0000313" key="2">
    <source>
        <dbReference type="EMBL" id="CCA23507.1"/>
    </source>
</evidence>
<gene>
    <name evidence="2" type="primary">AlNc14C197G8581</name>
    <name evidence="2" type="ORF">ALNC14_096510</name>
</gene>
<dbReference type="EMBL" id="FR824242">
    <property type="protein sequence ID" value="CCA23507.1"/>
    <property type="molecule type" value="Genomic_DNA"/>
</dbReference>
<protein>
    <submittedName>
        <fullName evidence="2">AlNc14C197G8581 protein</fullName>
    </submittedName>
</protein>
<reference evidence="2" key="1">
    <citation type="journal article" date="2011" name="PLoS Biol.">
        <title>Gene gain and loss during evolution of obligate parasitism in the white rust pathogen of Arabidopsis thaliana.</title>
        <authorList>
            <person name="Kemen E."/>
            <person name="Gardiner A."/>
            <person name="Schultz-Larsen T."/>
            <person name="Kemen A.C."/>
            <person name="Balmuth A.L."/>
            <person name="Robert-Seilaniantz A."/>
            <person name="Bailey K."/>
            <person name="Holub E."/>
            <person name="Studholme D.J."/>
            <person name="Maclean D."/>
            <person name="Jones J.D."/>
        </authorList>
    </citation>
    <scope>NUCLEOTIDE SEQUENCE</scope>
</reference>
<feature type="region of interest" description="Disordered" evidence="1">
    <location>
        <begin position="1"/>
        <end position="26"/>
    </location>
</feature>
<organism evidence="2">
    <name type="scientific">Albugo laibachii Nc14</name>
    <dbReference type="NCBI Taxonomy" id="890382"/>
    <lineage>
        <taxon>Eukaryota</taxon>
        <taxon>Sar</taxon>
        <taxon>Stramenopiles</taxon>
        <taxon>Oomycota</taxon>
        <taxon>Peronosporomycetes</taxon>
        <taxon>Albuginales</taxon>
        <taxon>Albuginaceae</taxon>
        <taxon>Albugo</taxon>
    </lineage>
</organism>
<evidence type="ECO:0000256" key="1">
    <source>
        <dbReference type="SAM" id="MobiDB-lite"/>
    </source>
</evidence>
<accession>F0WQ99</accession>
<name>F0WQ99_9STRA</name>
<feature type="compositionally biased region" description="Basic and acidic residues" evidence="1">
    <location>
        <begin position="1"/>
        <end position="10"/>
    </location>
</feature>
<proteinExistence type="predicted"/>
<dbReference type="AlphaFoldDB" id="F0WQ99"/>
<sequence>MTIEKELARELEEEGTGTKHTSSMKKKMLYPKDKKGNIFYRFKATAIILHENCSISLTFLLHHSPSLI</sequence>
<dbReference type="HOGENOM" id="CLU_2817780_0_0_1"/>